<proteinExistence type="predicted"/>
<organism evidence="1 2">
    <name type="scientific">Necator americanus</name>
    <name type="common">Human hookworm</name>
    <dbReference type="NCBI Taxonomy" id="51031"/>
    <lineage>
        <taxon>Eukaryota</taxon>
        <taxon>Metazoa</taxon>
        <taxon>Ecdysozoa</taxon>
        <taxon>Nematoda</taxon>
        <taxon>Chromadorea</taxon>
        <taxon>Rhabditida</taxon>
        <taxon>Rhabditina</taxon>
        <taxon>Rhabditomorpha</taxon>
        <taxon>Strongyloidea</taxon>
        <taxon>Ancylostomatidae</taxon>
        <taxon>Bunostominae</taxon>
        <taxon>Necator</taxon>
    </lineage>
</organism>
<reference evidence="1 2" key="1">
    <citation type="submission" date="2023-08" db="EMBL/GenBank/DDBJ databases">
        <title>A Necator americanus chromosomal reference genome.</title>
        <authorList>
            <person name="Ilik V."/>
            <person name="Petrzelkova K.J."/>
            <person name="Pardy F."/>
            <person name="Fuh T."/>
            <person name="Niatou-Singa F.S."/>
            <person name="Gouil Q."/>
            <person name="Baker L."/>
            <person name="Ritchie M.E."/>
            <person name="Jex A.R."/>
            <person name="Gazzola D."/>
            <person name="Li H."/>
            <person name="Toshio Fujiwara R."/>
            <person name="Zhan B."/>
            <person name="Aroian R.V."/>
            <person name="Pafco B."/>
            <person name="Schwarz E.M."/>
        </authorList>
    </citation>
    <scope>NUCLEOTIDE SEQUENCE [LARGE SCALE GENOMIC DNA]</scope>
    <source>
        <strain evidence="1 2">Aroian</strain>
        <tissue evidence="1">Whole animal</tissue>
    </source>
</reference>
<gene>
    <name evidence="1" type="primary">Necator_chrX.g22392</name>
    <name evidence="1" type="ORF">RB195_022230</name>
</gene>
<keyword evidence="2" id="KW-1185">Reference proteome</keyword>
<evidence type="ECO:0000313" key="1">
    <source>
        <dbReference type="EMBL" id="KAK6761082.1"/>
    </source>
</evidence>
<accession>A0ABR1EEG7</accession>
<dbReference type="Proteomes" id="UP001303046">
    <property type="component" value="Unassembled WGS sequence"/>
</dbReference>
<protein>
    <submittedName>
        <fullName evidence="1">Uncharacterized protein</fullName>
    </submittedName>
</protein>
<evidence type="ECO:0000313" key="2">
    <source>
        <dbReference type="Proteomes" id="UP001303046"/>
    </source>
</evidence>
<dbReference type="EMBL" id="JAVFWL010000006">
    <property type="protein sequence ID" value="KAK6761082.1"/>
    <property type="molecule type" value="Genomic_DNA"/>
</dbReference>
<comment type="caution">
    <text evidence="1">The sequence shown here is derived from an EMBL/GenBank/DDBJ whole genome shotgun (WGS) entry which is preliminary data.</text>
</comment>
<name>A0ABR1EEG7_NECAM</name>
<sequence>MSQSGFLIHTASSPPQYSAHWVLPSQPSDGMATGRHSKMVDSKAKSIRSCELCKNYRAVRSLSNFTATTTPTRKFL</sequence>